<dbReference type="InterPro" id="IPR011010">
    <property type="entry name" value="DNA_brk_join_enz"/>
</dbReference>
<keyword evidence="2 4" id="KW-0238">DNA-binding</keyword>
<dbReference type="SUPFAM" id="SSF47823">
    <property type="entry name" value="lambda integrase-like, N-terminal domain"/>
    <property type="match status" value="1"/>
</dbReference>
<evidence type="ECO:0000259" key="7">
    <source>
        <dbReference type="PROSITE" id="PS51900"/>
    </source>
</evidence>
<gene>
    <name evidence="8" type="ORF">BSZ37_21190</name>
</gene>
<dbReference type="PANTHER" id="PTHR34605:SF4">
    <property type="entry name" value="DNA ADENINE METHYLTRANSFERASE"/>
    <property type="match status" value="1"/>
</dbReference>
<dbReference type="OrthoDB" id="9815875at2"/>
<evidence type="ECO:0000256" key="1">
    <source>
        <dbReference type="ARBA" id="ARBA00022908"/>
    </source>
</evidence>
<dbReference type="EMBL" id="MQWD01000010">
    <property type="protein sequence ID" value="PAP74181.1"/>
    <property type="molecule type" value="Genomic_DNA"/>
</dbReference>
<dbReference type="InterPro" id="IPR010998">
    <property type="entry name" value="Integrase_recombinase_N"/>
</dbReference>
<dbReference type="InterPro" id="IPR002104">
    <property type="entry name" value="Integrase_catalytic"/>
</dbReference>
<dbReference type="GO" id="GO:0015074">
    <property type="term" value="P:DNA integration"/>
    <property type="evidence" value="ECO:0007669"/>
    <property type="project" value="UniProtKB-KW"/>
</dbReference>
<dbReference type="PROSITE" id="PS51900">
    <property type="entry name" value="CB"/>
    <property type="match status" value="1"/>
</dbReference>
<dbReference type="GO" id="GO:0003677">
    <property type="term" value="F:DNA binding"/>
    <property type="evidence" value="ECO:0007669"/>
    <property type="project" value="UniProtKB-UniRule"/>
</dbReference>
<protein>
    <recommendedName>
        <fullName evidence="10">Integrase</fullName>
    </recommendedName>
</protein>
<dbReference type="Pfam" id="PF00589">
    <property type="entry name" value="Phage_integrase"/>
    <property type="match status" value="1"/>
</dbReference>
<keyword evidence="1" id="KW-0229">DNA integration</keyword>
<accession>A0A271ISI1</accession>
<feature type="domain" description="Core-binding (CB)" evidence="7">
    <location>
        <begin position="18"/>
        <end position="109"/>
    </location>
</feature>
<dbReference type="InterPro" id="IPR052925">
    <property type="entry name" value="Phage_Integrase-like_Recomb"/>
</dbReference>
<evidence type="ECO:0000313" key="9">
    <source>
        <dbReference type="Proteomes" id="UP000216339"/>
    </source>
</evidence>
<comment type="caution">
    <text evidence="8">The sequence shown here is derived from an EMBL/GenBank/DDBJ whole genome shotgun (WGS) entry which is preliminary data.</text>
</comment>
<feature type="domain" description="Tyr recombinase" evidence="6">
    <location>
        <begin position="148"/>
        <end position="360"/>
    </location>
</feature>
<reference evidence="8 9" key="1">
    <citation type="submission" date="2016-11" db="EMBL/GenBank/DDBJ databases">
        <title>Study of marine rhodopsin-containing bacteria.</title>
        <authorList>
            <person name="Yoshizawa S."/>
            <person name="Kumagai Y."/>
            <person name="Kogure K."/>
        </authorList>
    </citation>
    <scope>NUCLEOTIDE SEQUENCE [LARGE SCALE GENOMIC DNA]</scope>
    <source>
        <strain evidence="8 9">SAORIC-28</strain>
    </source>
</reference>
<keyword evidence="9" id="KW-1185">Reference proteome</keyword>
<name>A0A271ISI1_9BACT</name>
<dbReference type="Gene3D" id="1.10.150.130">
    <property type="match status" value="1"/>
</dbReference>
<keyword evidence="3" id="KW-0233">DNA recombination</keyword>
<dbReference type="AlphaFoldDB" id="A0A271ISI1"/>
<dbReference type="PANTHER" id="PTHR34605">
    <property type="entry name" value="PHAGE_INTEGRASE DOMAIN-CONTAINING PROTEIN"/>
    <property type="match status" value="1"/>
</dbReference>
<evidence type="ECO:0000256" key="2">
    <source>
        <dbReference type="ARBA" id="ARBA00023125"/>
    </source>
</evidence>
<dbReference type="RefSeq" id="WP_095512658.1">
    <property type="nucleotide sequence ID" value="NZ_MQWD01000010.1"/>
</dbReference>
<dbReference type="Gene3D" id="1.10.443.10">
    <property type="entry name" value="Intergrase catalytic core"/>
    <property type="match status" value="1"/>
</dbReference>
<dbReference type="InterPro" id="IPR013762">
    <property type="entry name" value="Integrase-like_cat_sf"/>
</dbReference>
<dbReference type="GO" id="GO:0006310">
    <property type="term" value="P:DNA recombination"/>
    <property type="evidence" value="ECO:0007669"/>
    <property type="project" value="UniProtKB-KW"/>
</dbReference>
<evidence type="ECO:0000256" key="3">
    <source>
        <dbReference type="ARBA" id="ARBA00023172"/>
    </source>
</evidence>
<evidence type="ECO:0000256" key="4">
    <source>
        <dbReference type="PROSITE-ProRule" id="PRU01248"/>
    </source>
</evidence>
<evidence type="ECO:0000256" key="5">
    <source>
        <dbReference type="SAM" id="MobiDB-lite"/>
    </source>
</evidence>
<evidence type="ECO:0008006" key="10">
    <source>
        <dbReference type="Google" id="ProtNLM"/>
    </source>
</evidence>
<organism evidence="8 9">
    <name type="scientific">Rubrivirga marina</name>
    <dbReference type="NCBI Taxonomy" id="1196024"/>
    <lineage>
        <taxon>Bacteria</taxon>
        <taxon>Pseudomonadati</taxon>
        <taxon>Rhodothermota</taxon>
        <taxon>Rhodothermia</taxon>
        <taxon>Rhodothermales</taxon>
        <taxon>Rubricoccaceae</taxon>
        <taxon>Rubrivirga</taxon>
    </lineage>
</organism>
<feature type="region of interest" description="Disordered" evidence="5">
    <location>
        <begin position="1"/>
        <end position="20"/>
    </location>
</feature>
<dbReference type="SUPFAM" id="SSF56349">
    <property type="entry name" value="DNA breaking-rejoining enzymes"/>
    <property type="match status" value="1"/>
</dbReference>
<evidence type="ECO:0000313" key="8">
    <source>
        <dbReference type="EMBL" id="PAP74181.1"/>
    </source>
</evidence>
<dbReference type="PROSITE" id="PS51898">
    <property type="entry name" value="TYR_RECOMBINASE"/>
    <property type="match status" value="1"/>
</dbReference>
<sequence length="362" mass="38543">MSESLPAPRRSHVPSPLQADAEAARRFAEASRSDATLRAYRSDWADFAGWCDERSVLAMPATPETVALYIASRAEAGPDDDRGRPTAPLKVATLERRLAAISQAHKLAGLETPASRSREPLHSVWAGVVRQLGVARRKVAPALAADVVQMAAVCDEAVRLATAFPDDTAPGVMLRARRDKAMLLLGFAAALRRSELAAVRLEDVSYTPEGLRLLIPKSKSDQEGAGQVVGVAYGDHAETCPVRAVRSYVAAASGALADQGRPSPLSGPVFRGVDRWGRLGRKAVTGRTVANVVKERAESAGLDPALYAGHSLRAGFATTAARAGKPDRAIQKQTRHKSAAMLAEYVREGRLFDDNASEGIGL</sequence>
<evidence type="ECO:0000259" key="6">
    <source>
        <dbReference type="PROSITE" id="PS51898"/>
    </source>
</evidence>
<proteinExistence type="predicted"/>
<dbReference type="Proteomes" id="UP000216339">
    <property type="component" value="Unassembled WGS sequence"/>
</dbReference>
<dbReference type="CDD" id="cd00799">
    <property type="entry name" value="INT_Cre_C"/>
    <property type="match status" value="1"/>
</dbReference>
<dbReference type="InterPro" id="IPR044068">
    <property type="entry name" value="CB"/>
</dbReference>